<evidence type="ECO:0000313" key="1">
    <source>
        <dbReference type="EMBL" id="VVO80198.1"/>
    </source>
</evidence>
<sequence length="70" mass="7736">MLLIQKEKSSIAWQLLRFMGTDGILSAIGGYQEGLRGLPWQPGSGHTRCRPLAAKVRAMIQITRNTEVLA</sequence>
<protein>
    <submittedName>
        <fullName evidence="1">Uncharacterized protein</fullName>
    </submittedName>
</protein>
<proteinExistence type="predicted"/>
<dbReference type="EMBL" id="CABVIC010000001">
    <property type="protein sequence ID" value="VVO80198.1"/>
    <property type="molecule type" value="Genomic_DNA"/>
</dbReference>
<reference evidence="1 2" key="1">
    <citation type="submission" date="2019-09" db="EMBL/GenBank/DDBJ databases">
        <authorList>
            <person name="Chandra G."/>
            <person name="Truman W A."/>
        </authorList>
    </citation>
    <scope>NUCLEOTIDE SEQUENCE [LARGE SCALE GENOMIC DNA]</scope>
    <source>
        <strain evidence="1">PS847</strain>
    </source>
</reference>
<name>A0A5E7IU31_PSEFL</name>
<dbReference type="AlphaFoldDB" id="A0A5E7IU31"/>
<gene>
    <name evidence="1" type="ORF">PS847_01783</name>
</gene>
<dbReference type="Proteomes" id="UP000326067">
    <property type="component" value="Unassembled WGS sequence"/>
</dbReference>
<organism evidence="1 2">
    <name type="scientific">Pseudomonas fluorescens</name>
    <dbReference type="NCBI Taxonomy" id="294"/>
    <lineage>
        <taxon>Bacteria</taxon>
        <taxon>Pseudomonadati</taxon>
        <taxon>Pseudomonadota</taxon>
        <taxon>Gammaproteobacteria</taxon>
        <taxon>Pseudomonadales</taxon>
        <taxon>Pseudomonadaceae</taxon>
        <taxon>Pseudomonas</taxon>
    </lineage>
</organism>
<evidence type="ECO:0000313" key="2">
    <source>
        <dbReference type="Proteomes" id="UP000326067"/>
    </source>
</evidence>
<accession>A0A5E7IU31</accession>
<dbReference type="RefSeq" id="WP_082530258.1">
    <property type="nucleotide sequence ID" value="NZ_CABVIC010000001.1"/>
</dbReference>